<sequence length="75" mass="8421">MDNSEHPFLNPPWRRVVLVALCALWMATGFWADSPGWGTIALAFTGYAFWRFLYTYDSSKTGNDTDRSAIGADDV</sequence>
<feature type="transmembrane region" description="Helical" evidence="1">
    <location>
        <begin position="37"/>
        <end position="54"/>
    </location>
</feature>
<feature type="transmembrane region" description="Helical" evidence="1">
    <location>
        <begin position="12"/>
        <end position="31"/>
    </location>
</feature>
<keyword evidence="1" id="KW-0812">Transmembrane</keyword>
<dbReference type="RefSeq" id="WP_338696155.1">
    <property type="nucleotide sequence ID" value="NZ_CP147708.1"/>
</dbReference>
<keyword evidence="1" id="KW-0472">Membrane</keyword>
<name>A0ABZ2NWS5_9BRAD</name>
<reference evidence="2" key="1">
    <citation type="journal article" date="2021" name="Int. J. Syst. Evol. Microbiol.">
        <title>Bradyrhizobium septentrionale sp. nov. (sv. septentrionale) and Bradyrhizobium quebecense sp. nov. (sv. septentrionale) associated with legumes native to Canada possess rearranged symbiosis genes and numerous insertion sequences.</title>
        <authorList>
            <person name="Bromfield E.S.P."/>
            <person name="Cloutier S."/>
        </authorList>
    </citation>
    <scope>NUCLEOTIDE SEQUENCE</scope>
    <source>
        <strain evidence="2">5S5</strain>
    </source>
</reference>
<proteinExistence type="predicted"/>
<dbReference type="EMBL" id="CP147711">
    <property type="protein sequence ID" value="WXC78986.1"/>
    <property type="molecule type" value="Genomic_DNA"/>
</dbReference>
<evidence type="ECO:0000313" key="2">
    <source>
        <dbReference type="EMBL" id="WXC78986.1"/>
    </source>
</evidence>
<accession>A0ABZ2NWS5</accession>
<keyword evidence="1" id="KW-1133">Transmembrane helix</keyword>
<reference evidence="2" key="2">
    <citation type="submission" date="2024-03" db="EMBL/GenBank/DDBJ databases">
        <authorList>
            <person name="Bromfield E.S.P."/>
            <person name="Cloutier S."/>
        </authorList>
    </citation>
    <scope>NUCLEOTIDE SEQUENCE</scope>
    <source>
        <strain evidence="2">5S5</strain>
    </source>
</reference>
<protein>
    <submittedName>
        <fullName evidence="2">DUF3329 domain-containing protein</fullName>
    </submittedName>
</protein>
<keyword evidence="3" id="KW-1185">Reference proteome</keyword>
<organism evidence="2 3">
    <name type="scientific">Bradyrhizobium septentrionale</name>
    <dbReference type="NCBI Taxonomy" id="1404411"/>
    <lineage>
        <taxon>Bacteria</taxon>
        <taxon>Pseudomonadati</taxon>
        <taxon>Pseudomonadota</taxon>
        <taxon>Alphaproteobacteria</taxon>
        <taxon>Hyphomicrobiales</taxon>
        <taxon>Nitrobacteraceae</taxon>
        <taxon>Bradyrhizobium</taxon>
    </lineage>
</organism>
<evidence type="ECO:0000256" key="1">
    <source>
        <dbReference type="SAM" id="Phobius"/>
    </source>
</evidence>
<evidence type="ECO:0000313" key="3">
    <source>
        <dbReference type="Proteomes" id="UP001432046"/>
    </source>
</evidence>
<dbReference type="Proteomes" id="UP001432046">
    <property type="component" value="Chromosome"/>
</dbReference>
<gene>
    <name evidence="2" type="ORF">WDK88_37825</name>
</gene>